<protein>
    <submittedName>
        <fullName evidence="4">Ribosomal protein S14</fullName>
    </submittedName>
</protein>
<reference evidence="4" key="2">
    <citation type="submission" date="2011-01" db="EMBL/GenBank/DDBJ databases">
        <authorList>
            <person name="McFadden G."/>
        </authorList>
    </citation>
    <scope>NUCLEOTIDE SEQUENCE</scope>
</reference>
<keyword evidence="2 4" id="KW-0689">Ribosomal protein</keyword>
<dbReference type="InterPro" id="IPR001209">
    <property type="entry name" value="Ribosomal_uS14"/>
</dbReference>
<comment type="similarity">
    <text evidence="1">Belongs to the universal ribosomal protein uS14 family.</text>
</comment>
<name>E9NZW3_BIGNA</name>
<proteinExistence type="inferred from homology"/>
<keyword evidence="3" id="KW-0687">Ribonucleoprotein</keyword>
<dbReference type="GO" id="GO:0006412">
    <property type="term" value="P:translation"/>
    <property type="evidence" value="ECO:0007669"/>
    <property type="project" value="InterPro"/>
</dbReference>
<evidence type="ECO:0000256" key="2">
    <source>
        <dbReference type="ARBA" id="ARBA00022980"/>
    </source>
</evidence>
<evidence type="ECO:0000313" key="4">
    <source>
        <dbReference type="EMBL" id="ADV41810.1"/>
    </source>
</evidence>
<dbReference type="EMBL" id="HQ840955">
    <property type="protein sequence ID" value="ADV41810.1"/>
    <property type="molecule type" value="Genomic_DNA"/>
</dbReference>
<geneLocation type="mitochondrion" evidence="4"/>
<accession>E9NZW3</accession>
<dbReference type="SUPFAM" id="SSF57716">
    <property type="entry name" value="Glucocorticoid receptor-like (DNA-binding domain)"/>
    <property type="match status" value="1"/>
</dbReference>
<reference evidence="4" key="1">
    <citation type="submission" date="2011-01" db="EMBL/GenBank/DDBJ databases">
        <authorList>
            <person name="Burger G."/>
        </authorList>
    </citation>
    <scope>NUCLEOTIDE SEQUENCE</scope>
</reference>
<gene>
    <name evidence="4" type="primary">rps14</name>
</gene>
<dbReference type="InterPro" id="IPR043140">
    <property type="entry name" value="Ribosomal_uS14_sf"/>
</dbReference>
<evidence type="ECO:0000256" key="3">
    <source>
        <dbReference type="ARBA" id="ARBA00023274"/>
    </source>
</evidence>
<dbReference type="AlphaFoldDB" id="E9NZW3"/>
<dbReference type="GO" id="GO:0003735">
    <property type="term" value="F:structural constituent of ribosome"/>
    <property type="evidence" value="ECO:0007669"/>
    <property type="project" value="InterPro"/>
</dbReference>
<organism evidence="4">
    <name type="scientific">Bigelowiella natans</name>
    <name type="common">Pedinomonas minutissima</name>
    <name type="synonym">Chlorarachnion sp. (strain CCMP621)</name>
    <dbReference type="NCBI Taxonomy" id="227086"/>
    <lineage>
        <taxon>Eukaryota</taxon>
        <taxon>Sar</taxon>
        <taxon>Rhizaria</taxon>
        <taxon>Cercozoa</taxon>
        <taxon>Chlorarachniophyceae</taxon>
        <taxon>Bigelowiella</taxon>
    </lineage>
</organism>
<dbReference type="Pfam" id="PF00253">
    <property type="entry name" value="Ribosomal_S14"/>
    <property type="match status" value="1"/>
</dbReference>
<dbReference type="GO" id="GO:0005840">
    <property type="term" value="C:ribosome"/>
    <property type="evidence" value="ECO:0007669"/>
    <property type="project" value="UniProtKB-KW"/>
</dbReference>
<keyword evidence="4" id="KW-0496">Mitochondrion</keyword>
<sequence>MRRVYLKDKLARQVKTNVEREILILRSLLSYADLPRRFRINLSLRLALICPGLLPIRNICVATSRSRGVFRKYKLSRIMLRDMGLQGLLPGFKKR</sequence>
<dbReference type="Gene3D" id="4.10.830.10">
    <property type="entry name" value="30s Ribosomal Protein S14, Chain N"/>
    <property type="match status" value="1"/>
</dbReference>
<dbReference type="GO" id="GO:1990904">
    <property type="term" value="C:ribonucleoprotein complex"/>
    <property type="evidence" value="ECO:0007669"/>
    <property type="project" value="UniProtKB-KW"/>
</dbReference>
<evidence type="ECO:0000256" key="1">
    <source>
        <dbReference type="ARBA" id="ARBA00009083"/>
    </source>
</evidence>